<dbReference type="Gene3D" id="3.40.50.300">
    <property type="entry name" value="P-loop containing nucleotide triphosphate hydrolases"/>
    <property type="match status" value="2"/>
</dbReference>
<feature type="transmembrane region" description="Helical" evidence="9">
    <location>
        <begin position="205"/>
        <end position="230"/>
    </location>
</feature>
<dbReference type="GO" id="GO:0140359">
    <property type="term" value="F:ABC-type transporter activity"/>
    <property type="evidence" value="ECO:0007669"/>
    <property type="project" value="InterPro"/>
</dbReference>
<dbReference type="Pfam" id="PF00005">
    <property type="entry name" value="ABC_tran"/>
    <property type="match status" value="2"/>
</dbReference>
<protein>
    <submittedName>
        <fullName evidence="12">p-loop containing nucleoside triphosphate hydrolase protein</fullName>
    </submittedName>
</protein>
<organism evidence="12 13">
    <name type="scientific">Cylindrobasidium torrendii FP15055 ss-10</name>
    <dbReference type="NCBI Taxonomy" id="1314674"/>
    <lineage>
        <taxon>Eukaryota</taxon>
        <taxon>Fungi</taxon>
        <taxon>Dikarya</taxon>
        <taxon>Basidiomycota</taxon>
        <taxon>Agaricomycotina</taxon>
        <taxon>Agaricomycetes</taxon>
        <taxon>Agaricomycetidae</taxon>
        <taxon>Agaricales</taxon>
        <taxon>Marasmiineae</taxon>
        <taxon>Physalacriaceae</taxon>
        <taxon>Cylindrobasidium</taxon>
    </lineage>
</organism>
<feature type="transmembrane region" description="Helical" evidence="9">
    <location>
        <begin position="31"/>
        <end position="50"/>
    </location>
</feature>
<feature type="transmembrane region" description="Helical" evidence="9">
    <location>
        <begin position="355"/>
        <end position="374"/>
    </location>
</feature>
<keyword evidence="5" id="KW-0547">Nucleotide-binding</keyword>
<comment type="subcellular location">
    <subcellularLocation>
        <location evidence="1">Membrane</location>
        <topology evidence="1">Multi-pass membrane protein</topology>
    </subcellularLocation>
</comment>
<reference evidence="12 13" key="1">
    <citation type="journal article" date="2015" name="Fungal Genet. Biol.">
        <title>Evolution of novel wood decay mechanisms in Agaricales revealed by the genome sequences of Fistulina hepatica and Cylindrobasidium torrendii.</title>
        <authorList>
            <person name="Floudas D."/>
            <person name="Held B.W."/>
            <person name="Riley R."/>
            <person name="Nagy L.G."/>
            <person name="Koehler G."/>
            <person name="Ransdell A.S."/>
            <person name="Younus H."/>
            <person name="Chow J."/>
            <person name="Chiniquy J."/>
            <person name="Lipzen A."/>
            <person name="Tritt A."/>
            <person name="Sun H."/>
            <person name="Haridas S."/>
            <person name="LaButti K."/>
            <person name="Ohm R.A."/>
            <person name="Kues U."/>
            <person name="Blanchette R.A."/>
            <person name="Grigoriev I.V."/>
            <person name="Minto R.E."/>
            <person name="Hibbett D.S."/>
        </authorList>
    </citation>
    <scope>NUCLEOTIDE SEQUENCE [LARGE SCALE GENOMIC DNA]</scope>
    <source>
        <strain evidence="12 13">FP15055 ss-10</strain>
    </source>
</reference>
<keyword evidence="2" id="KW-0813">Transport</keyword>
<dbReference type="CDD" id="cd03250">
    <property type="entry name" value="ABCC_MRP_domain1"/>
    <property type="match status" value="1"/>
</dbReference>
<feature type="domain" description="ABC transmembrane type-1" evidence="11">
    <location>
        <begin position="830"/>
        <end position="1114"/>
    </location>
</feature>
<evidence type="ECO:0000313" key="12">
    <source>
        <dbReference type="EMBL" id="KIY64092.1"/>
    </source>
</evidence>
<evidence type="ECO:0000256" key="4">
    <source>
        <dbReference type="ARBA" id="ARBA00022737"/>
    </source>
</evidence>
<evidence type="ECO:0000313" key="13">
    <source>
        <dbReference type="Proteomes" id="UP000054007"/>
    </source>
</evidence>
<dbReference type="InterPro" id="IPR050173">
    <property type="entry name" value="ABC_transporter_C-like"/>
</dbReference>
<feature type="transmembrane region" description="Helical" evidence="9">
    <location>
        <begin position="57"/>
        <end position="75"/>
    </location>
</feature>
<dbReference type="CDD" id="cd03244">
    <property type="entry name" value="ABCC_MRP_domain2"/>
    <property type="match status" value="1"/>
</dbReference>
<feature type="transmembrane region" description="Helical" evidence="9">
    <location>
        <begin position="957"/>
        <end position="982"/>
    </location>
</feature>
<feature type="domain" description="ABC transporter" evidence="10">
    <location>
        <begin position="1143"/>
        <end position="1384"/>
    </location>
</feature>
<feature type="transmembrane region" description="Helical" evidence="9">
    <location>
        <begin position="330"/>
        <end position="349"/>
    </location>
</feature>
<dbReference type="InterPro" id="IPR011527">
    <property type="entry name" value="ABC1_TM_dom"/>
</dbReference>
<proteinExistence type="predicted"/>
<evidence type="ECO:0000259" key="10">
    <source>
        <dbReference type="PROSITE" id="PS50893"/>
    </source>
</evidence>
<dbReference type="InterPro" id="IPR003439">
    <property type="entry name" value="ABC_transporter-like_ATP-bd"/>
</dbReference>
<evidence type="ECO:0000259" key="11">
    <source>
        <dbReference type="PROSITE" id="PS50929"/>
    </source>
</evidence>
<feature type="transmembrane region" description="Helical" evidence="9">
    <location>
        <begin position="1051"/>
        <end position="1071"/>
    </location>
</feature>
<dbReference type="PROSITE" id="PS00211">
    <property type="entry name" value="ABC_TRANSPORTER_1"/>
    <property type="match status" value="1"/>
</dbReference>
<sequence length="1398" mass="154458">MAQFVSTSALVILSLRSIVNCTGCDLRSFYLQRLVVDVYAFALAVAAFVVRNHSAPAYHTHLSILLFFNFALYAYRDLYPLTTTHARPQDEAEGWAIWLRVAFLTWGGILIPLLAPRSVTRTEGDKDNQSLLSPEQTASWVSSLTYHWLQPTISKAASASHLPVDELPPLGPESRADVLRDRAFKHLDTFSGAKRRHLGFGMLQIFAWEWLEMSFLLVLQVIGDFASPIGIQQLLKYIEVDGEGVTHRPWIWICWLFAGPFIASLCFERFVYIATTMLIRVESIITQLLFEHALRIRIQVDVSDEDSTNLAGRLNNLATSDIASIGRAKYWLKYVIYIPLSIAVAVYFLYNILGWSALVGLGSIVVSIPVTAYLGTIMSRIFGRVLEAGDSRVQSVTETLNIIRMVKLFGWEKRMEERIDEKREVELTALRDLNLYSLFLSVINNITNIMGEELNASKVFSSITVFDIFARLLNDLAHELTEILNAKVSLDRVSDFLQTTELLDTYTDENAVDVPENARDRIAFHNARFTWSKGKGSENGTTTPSSRPFELYVEDLTFRRGGVNLIIGPTGCGKTSMLMALLGEMHFESVDDESWFNLPRNEGVAYAAQESWVLNASIKDNILFGAPLDKERYDAVVRACALERDMSFFDAGDETEVGERGVTLSGGQRARLTLARAIYSPAAIIILDDALAALDVHTTKWIVDKCLGGPLVKDRTVLLVTHNIAITRRVAAYVVAIENGKIKEQGTFNEVLRVDAELSNELAEEEHAIEQDLNKEDAVTDQKDSKSAPASGKLIVKEEITEGLVSWQSYKLWLQAVGGSFPILFFTSCIGAIVIQEIFTTLQIWYLGVWANQYDVVDAGDVDTARYMGIYALFTIAIFGFYGLGYIIAVIGTIRASRKVSRALMGSILSATMHWLDTTPVSRIITRCTQDLQAVDTEIADNTLALLIYGSIIVNKFLAIVVVTPIFLLWGLAVLLVGLQFARTYGKAQLSVKREMSNARAPLLGHFGAAMSGLVSIRAYGAQESSIQESMTRIDRYTRPALVYYNMNRWVAVRTDGLSALLSAGLATYLVYVSRDTASNTGFSLNMAVAFNGLIVILVRYLNELQVVGNSLERIQQYMEIEHEPAPTGKGIPPAYWPASGALSVQGLSARYSADGPEVLKNLSFDIQSGERIGIVGRTGSGKSSLTLSLLRCIPTSPENAIRLDGIPTDEINLNALRSSITIIPQVPELLSGTIRDNLDPFSEHDDATLNDALRQSGLFSLQAELEEGKEGINLDTTVSSGGGNLSIGQRQILAMARALVRRSKVLVLDEASSAVDYTTDALIQKSLRQLSRSDVTVLTVAHRLQTVMDADRIMVLDAGSIVEFDSPKVLLENTSGLLRTMVDASSDKDVLYNLAGL</sequence>
<keyword evidence="3 9" id="KW-0812">Transmembrane</keyword>
<feature type="domain" description="ABC transporter" evidence="10">
    <location>
        <begin position="522"/>
        <end position="764"/>
    </location>
</feature>
<feature type="transmembrane region" description="Helical" evidence="9">
    <location>
        <begin position="1083"/>
        <end position="1102"/>
    </location>
</feature>
<dbReference type="FunFam" id="1.20.1560.10:FF:000013">
    <property type="entry name" value="ABC transporter C family member 2"/>
    <property type="match status" value="1"/>
</dbReference>
<feature type="transmembrane region" description="Helical" evidence="9">
    <location>
        <begin position="821"/>
        <end position="848"/>
    </location>
</feature>
<keyword evidence="7 9" id="KW-1133">Transmembrane helix</keyword>
<dbReference type="InterPro" id="IPR003593">
    <property type="entry name" value="AAA+_ATPase"/>
</dbReference>
<keyword evidence="12" id="KW-0378">Hydrolase</keyword>
<dbReference type="Proteomes" id="UP000054007">
    <property type="component" value="Unassembled WGS sequence"/>
</dbReference>
<dbReference type="CDD" id="cd18596">
    <property type="entry name" value="ABC_6TM_VMR1_D1_like"/>
    <property type="match status" value="1"/>
</dbReference>
<dbReference type="GO" id="GO:0005524">
    <property type="term" value="F:ATP binding"/>
    <property type="evidence" value="ECO:0007669"/>
    <property type="project" value="UniProtKB-KW"/>
</dbReference>
<dbReference type="PROSITE" id="PS50929">
    <property type="entry name" value="ABC_TM1F"/>
    <property type="match status" value="2"/>
</dbReference>
<keyword evidence="4" id="KW-0677">Repeat</keyword>
<feature type="transmembrane region" description="Helical" evidence="9">
    <location>
        <begin position="95"/>
        <end position="115"/>
    </location>
</feature>
<dbReference type="Gene3D" id="1.20.1560.10">
    <property type="entry name" value="ABC transporter type 1, transmembrane domain"/>
    <property type="match status" value="2"/>
</dbReference>
<evidence type="ECO:0000256" key="7">
    <source>
        <dbReference type="ARBA" id="ARBA00022989"/>
    </source>
</evidence>
<evidence type="ECO:0000256" key="9">
    <source>
        <dbReference type="SAM" id="Phobius"/>
    </source>
</evidence>
<dbReference type="GO" id="GO:0016020">
    <property type="term" value="C:membrane"/>
    <property type="evidence" value="ECO:0007669"/>
    <property type="project" value="UniProtKB-SubCell"/>
</dbReference>
<keyword evidence="6" id="KW-0067">ATP-binding</keyword>
<name>A0A0D7B0S5_9AGAR</name>
<dbReference type="CDD" id="cd18604">
    <property type="entry name" value="ABC_6TM_VMR1_D2_like"/>
    <property type="match status" value="1"/>
</dbReference>
<dbReference type="InterPro" id="IPR017871">
    <property type="entry name" value="ABC_transporter-like_CS"/>
</dbReference>
<evidence type="ECO:0000256" key="2">
    <source>
        <dbReference type="ARBA" id="ARBA00022448"/>
    </source>
</evidence>
<dbReference type="PANTHER" id="PTHR24223">
    <property type="entry name" value="ATP-BINDING CASSETTE SUB-FAMILY C"/>
    <property type="match status" value="1"/>
</dbReference>
<dbReference type="InterPro" id="IPR036640">
    <property type="entry name" value="ABC1_TM_sf"/>
</dbReference>
<dbReference type="GO" id="GO:0016887">
    <property type="term" value="F:ATP hydrolysis activity"/>
    <property type="evidence" value="ECO:0007669"/>
    <property type="project" value="InterPro"/>
</dbReference>
<dbReference type="EMBL" id="KN880654">
    <property type="protein sequence ID" value="KIY64092.1"/>
    <property type="molecule type" value="Genomic_DNA"/>
</dbReference>
<keyword evidence="13" id="KW-1185">Reference proteome</keyword>
<dbReference type="SUPFAM" id="SSF90123">
    <property type="entry name" value="ABC transporter transmembrane region"/>
    <property type="match status" value="2"/>
</dbReference>
<keyword evidence="8 9" id="KW-0472">Membrane</keyword>
<evidence type="ECO:0000256" key="1">
    <source>
        <dbReference type="ARBA" id="ARBA00004141"/>
    </source>
</evidence>
<dbReference type="PANTHER" id="PTHR24223:SF356">
    <property type="entry name" value="ATP-BINDING CASSETTE TRANSPORTER ABC4"/>
    <property type="match status" value="1"/>
</dbReference>
<dbReference type="Pfam" id="PF00664">
    <property type="entry name" value="ABC_membrane"/>
    <property type="match status" value="2"/>
</dbReference>
<dbReference type="SUPFAM" id="SSF52540">
    <property type="entry name" value="P-loop containing nucleoside triphosphate hydrolases"/>
    <property type="match status" value="2"/>
</dbReference>
<feature type="domain" description="ABC transmembrane type-1" evidence="11">
    <location>
        <begin position="215"/>
        <end position="451"/>
    </location>
</feature>
<dbReference type="InterPro" id="IPR027417">
    <property type="entry name" value="P-loop_NTPase"/>
</dbReference>
<feature type="transmembrane region" description="Helical" evidence="9">
    <location>
        <begin position="250"/>
        <end position="272"/>
    </location>
</feature>
<accession>A0A0D7B0S5</accession>
<gene>
    <name evidence="12" type="ORF">CYLTODRAFT_438333</name>
</gene>
<dbReference type="FunFam" id="3.40.50.300:FF:000838">
    <property type="entry name" value="ABC multidrug transporter (Eurofung)"/>
    <property type="match status" value="1"/>
</dbReference>
<feature type="transmembrane region" description="Helical" evidence="9">
    <location>
        <begin position="868"/>
        <end position="888"/>
    </location>
</feature>
<evidence type="ECO:0000256" key="5">
    <source>
        <dbReference type="ARBA" id="ARBA00022741"/>
    </source>
</evidence>
<evidence type="ECO:0000256" key="6">
    <source>
        <dbReference type="ARBA" id="ARBA00022840"/>
    </source>
</evidence>
<dbReference type="PROSITE" id="PS50893">
    <property type="entry name" value="ABC_TRANSPORTER_2"/>
    <property type="match status" value="2"/>
</dbReference>
<dbReference type="STRING" id="1314674.A0A0D7B0S5"/>
<dbReference type="SMART" id="SM00382">
    <property type="entry name" value="AAA"/>
    <property type="match status" value="2"/>
</dbReference>
<evidence type="ECO:0000256" key="3">
    <source>
        <dbReference type="ARBA" id="ARBA00022692"/>
    </source>
</evidence>
<dbReference type="OrthoDB" id="6500128at2759"/>
<evidence type="ECO:0000256" key="8">
    <source>
        <dbReference type="ARBA" id="ARBA00023136"/>
    </source>
</evidence>